<dbReference type="STRING" id="886377.Murru_1501"/>
<dbReference type="GO" id="GO:0004252">
    <property type="term" value="F:serine-type endopeptidase activity"/>
    <property type="evidence" value="ECO:0007669"/>
    <property type="project" value="TreeGrafter"/>
</dbReference>
<keyword evidence="1" id="KW-0378">Hydrolase</keyword>
<dbReference type="PROSITE" id="PS51257">
    <property type="entry name" value="PROKAR_LIPOPROTEIN"/>
    <property type="match status" value="1"/>
</dbReference>
<dbReference type="InterPro" id="IPR029058">
    <property type="entry name" value="AB_hydrolase_fold"/>
</dbReference>
<dbReference type="Gene3D" id="3.40.50.1820">
    <property type="entry name" value="alpha/beta hydrolase"/>
    <property type="match status" value="1"/>
</dbReference>
<dbReference type="SUPFAM" id="SSF53474">
    <property type="entry name" value="alpha/beta-Hydrolases"/>
    <property type="match status" value="1"/>
</dbReference>
<dbReference type="PANTHER" id="PTHR42776">
    <property type="entry name" value="SERINE PEPTIDASE S9 FAMILY MEMBER"/>
    <property type="match status" value="1"/>
</dbReference>
<evidence type="ECO:0000256" key="1">
    <source>
        <dbReference type="ARBA" id="ARBA00022801"/>
    </source>
</evidence>
<feature type="domain" description="Peptidase S9 prolyl oligopeptidase catalytic" evidence="3">
    <location>
        <begin position="103"/>
        <end position="294"/>
    </location>
</feature>
<evidence type="ECO:0000256" key="2">
    <source>
        <dbReference type="SAM" id="SignalP"/>
    </source>
</evidence>
<sequence length="310" mass="34823">MKKLLILLLFVSISSCAQDGKIISKKPLIISDSIKIRLAKSVPDLGSVKFSKITYLSDGLKVTGYIAEPKKEGEYPCIISNRGGNRSFGEQTPLSIAYFMGKMASWGYVVVASQYRGNDGGEGIEQFGGDDVNDVLNLIPVLNQLPKADTSRVGIEGGSRGGMMTYLAMKKSCKFKASVVVAGLADAHLNIKNRPEMEEHVFSELVPNYSTDKENQLNQRSAVKWANEMCKTTPLLIMHGSADWRVSPEESLRLVNQLYKYKHPTRFILFEGADHGIREFRNDLFYEMKRHFDLYLRDEHPLPNMEPHGR</sequence>
<dbReference type="GO" id="GO:0006508">
    <property type="term" value="P:proteolysis"/>
    <property type="evidence" value="ECO:0007669"/>
    <property type="project" value="InterPro"/>
</dbReference>
<dbReference type="RefSeq" id="WP_014032823.1">
    <property type="nucleotide sequence ID" value="NC_015945.1"/>
</dbReference>
<dbReference type="KEGG" id="mrs:Murru_1501"/>
<reference evidence="5" key="1">
    <citation type="submission" date="2011-08" db="EMBL/GenBank/DDBJ databases">
        <title>The complete genome of Muricauda ruestringensis DSM 13258.</title>
        <authorList>
            <person name="Lucas S."/>
            <person name="Han J."/>
            <person name="Lapidus A."/>
            <person name="Bruce D."/>
            <person name="Goodwin L."/>
            <person name="Pitluck S."/>
            <person name="Peters L."/>
            <person name="Kyrpides N."/>
            <person name="Mavromatis K."/>
            <person name="Ivanova N."/>
            <person name="Ovchinnikova G."/>
            <person name="Teshima H."/>
            <person name="Detter J.C."/>
            <person name="Tapia R."/>
            <person name="Han C."/>
            <person name="Land M."/>
            <person name="Hauser L."/>
            <person name="Markowitz V."/>
            <person name="Cheng J.-F."/>
            <person name="Hugenholtz P."/>
            <person name="Woyke T."/>
            <person name="Wu D."/>
            <person name="Spring S."/>
            <person name="Schroeder M."/>
            <person name="Brambilla E."/>
            <person name="Klenk H.-P."/>
            <person name="Eisen J.A."/>
        </authorList>
    </citation>
    <scope>NUCLEOTIDE SEQUENCE [LARGE SCALE GENOMIC DNA]</scope>
    <source>
        <strain evidence="5">DSM 13258 / LMG 19739 / B1</strain>
    </source>
</reference>
<dbReference type="eggNOG" id="COG1506">
    <property type="taxonomic scope" value="Bacteria"/>
</dbReference>
<keyword evidence="2" id="KW-0732">Signal</keyword>
<dbReference type="Pfam" id="PF00326">
    <property type="entry name" value="Peptidase_S9"/>
    <property type="match status" value="1"/>
</dbReference>
<organism evidence="4 5">
    <name type="scientific">Allomuricauda ruestringensis (strain DSM 13258 / CIP 107369 / LMG 19739 / B1)</name>
    <name type="common">Muricauda ruestringensis</name>
    <dbReference type="NCBI Taxonomy" id="886377"/>
    <lineage>
        <taxon>Bacteria</taxon>
        <taxon>Pseudomonadati</taxon>
        <taxon>Bacteroidota</taxon>
        <taxon>Flavobacteriia</taxon>
        <taxon>Flavobacteriales</taxon>
        <taxon>Flavobacteriaceae</taxon>
        <taxon>Flagellimonas</taxon>
    </lineage>
</organism>
<dbReference type="HOGENOM" id="CLU_068621_1_0_10"/>
<name>G2PQE7_ALLRU</name>
<dbReference type="EMBL" id="CP002999">
    <property type="protein sequence ID" value="AEM70542.1"/>
    <property type="molecule type" value="Genomic_DNA"/>
</dbReference>
<dbReference type="InterPro" id="IPR001375">
    <property type="entry name" value="Peptidase_S9_cat"/>
</dbReference>
<feature type="signal peptide" evidence="2">
    <location>
        <begin position="1"/>
        <end position="17"/>
    </location>
</feature>
<evidence type="ECO:0000313" key="4">
    <source>
        <dbReference type="EMBL" id="AEM70542.1"/>
    </source>
</evidence>
<keyword evidence="5" id="KW-1185">Reference proteome</keyword>
<evidence type="ECO:0000313" key="5">
    <source>
        <dbReference type="Proteomes" id="UP000008908"/>
    </source>
</evidence>
<evidence type="ECO:0000259" key="3">
    <source>
        <dbReference type="Pfam" id="PF00326"/>
    </source>
</evidence>
<dbReference type="Proteomes" id="UP000008908">
    <property type="component" value="Chromosome"/>
</dbReference>
<accession>G2PQE7</accession>
<reference evidence="4 5" key="2">
    <citation type="journal article" date="2012" name="Stand. Genomic Sci.">
        <title>Complete genome sequence of the facultatively anaerobic, appendaged bacterium Muricauda ruestringensis type strain (B1(T)).</title>
        <authorList>
            <person name="Huntemann M."/>
            <person name="Teshima H."/>
            <person name="Lapidus A."/>
            <person name="Nolan M."/>
            <person name="Lucas S."/>
            <person name="Hammon N."/>
            <person name="Deshpande S."/>
            <person name="Cheng J.F."/>
            <person name="Tapia R."/>
            <person name="Goodwin L.A."/>
            <person name="Pitluck S."/>
            <person name="Liolios K."/>
            <person name="Pagani I."/>
            <person name="Ivanova N."/>
            <person name="Mavromatis K."/>
            <person name="Mikhailova N."/>
            <person name="Pati A."/>
            <person name="Chen A."/>
            <person name="Palaniappan K."/>
            <person name="Land M."/>
            <person name="Hauser L."/>
            <person name="Pan C."/>
            <person name="Brambilla E.M."/>
            <person name="Rohde M."/>
            <person name="Spring S."/>
            <person name="Goker M."/>
            <person name="Detter J.C."/>
            <person name="Bristow J."/>
            <person name="Eisen J.A."/>
            <person name="Markowitz V."/>
            <person name="Hugenholtz P."/>
            <person name="Kyrpides N.C."/>
            <person name="Klenk H.P."/>
            <person name="Woyke T."/>
        </authorList>
    </citation>
    <scope>NUCLEOTIDE SEQUENCE [LARGE SCALE GENOMIC DNA]</scope>
    <source>
        <strain evidence="5">DSM 13258 / LMG 19739 / B1</strain>
    </source>
</reference>
<dbReference type="PANTHER" id="PTHR42776:SF27">
    <property type="entry name" value="DIPEPTIDYL PEPTIDASE FAMILY MEMBER 6"/>
    <property type="match status" value="1"/>
</dbReference>
<dbReference type="AlphaFoldDB" id="G2PQE7"/>
<feature type="chain" id="PRO_5003434823" evidence="2">
    <location>
        <begin position="18"/>
        <end position="310"/>
    </location>
</feature>
<protein>
    <submittedName>
        <fullName evidence="4">Peptidase</fullName>
    </submittedName>
</protein>
<dbReference type="OrthoDB" id="108903at2"/>
<proteinExistence type="predicted"/>
<gene>
    <name evidence="4" type="ordered locus">Murru_1501</name>
</gene>